<dbReference type="Proteomes" id="UP001060215">
    <property type="component" value="Chromosome 9"/>
</dbReference>
<reference evidence="1 2" key="1">
    <citation type="journal article" date="2022" name="Plant J.">
        <title>Chromosome-level genome of Camellia lanceoleosa provides a valuable resource for understanding genome evolution and self-incompatibility.</title>
        <authorList>
            <person name="Gong W."/>
            <person name="Xiao S."/>
            <person name="Wang L."/>
            <person name="Liao Z."/>
            <person name="Chang Y."/>
            <person name="Mo W."/>
            <person name="Hu G."/>
            <person name="Li W."/>
            <person name="Zhao G."/>
            <person name="Zhu H."/>
            <person name="Hu X."/>
            <person name="Ji K."/>
            <person name="Xiang X."/>
            <person name="Song Q."/>
            <person name="Yuan D."/>
            <person name="Jin S."/>
            <person name="Zhang L."/>
        </authorList>
    </citation>
    <scope>NUCLEOTIDE SEQUENCE [LARGE SCALE GENOMIC DNA]</scope>
    <source>
        <strain evidence="1">SQ_2022a</strain>
    </source>
</reference>
<gene>
    <name evidence="1" type="ORF">LOK49_LG08G00304</name>
</gene>
<proteinExistence type="predicted"/>
<protein>
    <submittedName>
        <fullName evidence="1">Uncharacterized protein</fullName>
    </submittedName>
</protein>
<name>A0ACC0GSC1_9ERIC</name>
<accession>A0ACC0GSC1</accession>
<evidence type="ECO:0000313" key="1">
    <source>
        <dbReference type="EMBL" id="KAI8003601.1"/>
    </source>
</evidence>
<evidence type="ECO:0000313" key="2">
    <source>
        <dbReference type="Proteomes" id="UP001060215"/>
    </source>
</evidence>
<sequence length="129" mass="14514">MSTTTSSWPPRMCACGFGHCIVKISRSAKNLGRAYYICPIRTMNNRCAKFKTKPLEHLDLMEWVYSDAVATGKHAWAPTKVRDDTAAVANANEDNKMRPFSVGTPPQPGHDTIGRTWWRIPFSTMLPRS</sequence>
<dbReference type="EMBL" id="CM045766">
    <property type="protein sequence ID" value="KAI8003601.1"/>
    <property type="molecule type" value="Genomic_DNA"/>
</dbReference>
<comment type="caution">
    <text evidence="1">The sequence shown here is derived from an EMBL/GenBank/DDBJ whole genome shotgun (WGS) entry which is preliminary data.</text>
</comment>
<organism evidence="1 2">
    <name type="scientific">Camellia lanceoleosa</name>
    <dbReference type="NCBI Taxonomy" id="1840588"/>
    <lineage>
        <taxon>Eukaryota</taxon>
        <taxon>Viridiplantae</taxon>
        <taxon>Streptophyta</taxon>
        <taxon>Embryophyta</taxon>
        <taxon>Tracheophyta</taxon>
        <taxon>Spermatophyta</taxon>
        <taxon>Magnoliopsida</taxon>
        <taxon>eudicotyledons</taxon>
        <taxon>Gunneridae</taxon>
        <taxon>Pentapetalae</taxon>
        <taxon>asterids</taxon>
        <taxon>Ericales</taxon>
        <taxon>Theaceae</taxon>
        <taxon>Camellia</taxon>
    </lineage>
</organism>
<keyword evidence="2" id="KW-1185">Reference proteome</keyword>